<dbReference type="Proteomes" id="UP000658225">
    <property type="component" value="Unassembled WGS sequence"/>
</dbReference>
<name>A0A927MIL6_9BACL</name>
<dbReference type="RefSeq" id="WP_192598292.1">
    <property type="nucleotide sequence ID" value="NZ_JADBEL010000006.1"/>
</dbReference>
<evidence type="ECO:0000256" key="1">
    <source>
        <dbReference type="SAM" id="MobiDB-lite"/>
    </source>
</evidence>
<sequence>MNINTSYTSAFSSNQNQQNLQSKKKAEDKDQTAIKSTNDMTTESDRRKKILDEKYSKINEQNKRFENPYDHIFDKYRNQNSPYFRSDLTKKERDAAFSMETSWASHGKGGRYNFNDAAFRNESRYDPTQESVERKAINRQKVNEQLHALFSKNAITIPDNTNLKFTIDPTNFKLTVSGSNDELLMNRLENILNTDNNARELFFHTMKSRTDDSTQFTPEKLEKFHLINQIKTVTGYNLKDLEIVNGKFVTENGTNIFDIYKEELLKNPYTARHASIAASHYGSQLYELAKNGFDSIPDLVLSIDYKNGSLQDMD</sequence>
<dbReference type="Pfam" id="PF16226">
    <property type="entry name" value="DUF4885"/>
    <property type="match status" value="1"/>
</dbReference>
<organism evidence="2 3">
    <name type="scientific">Sporosarcina limicola</name>
    <dbReference type="NCBI Taxonomy" id="34101"/>
    <lineage>
        <taxon>Bacteria</taxon>
        <taxon>Bacillati</taxon>
        <taxon>Bacillota</taxon>
        <taxon>Bacilli</taxon>
        <taxon>Bacillales</taxon>
        <taxon>Caryophanaceae</taxon>
        <taxon>Sporosarcina</taxon>
    </lineage>
</organism>
<feature type="compositionally biased region" description="Low complexity" evidence="1">
    <location>
        <begin position="12"/>
        <end position="21"/>
    </location>
</feature>
<keyword evidence="3" id="KW-1185">Reference proteome</keyword>
<feature type="compositionally biased region" description="Basic and acidic residues" evidence="1">
    <location>
        <begin position="43"/>
        <end position="54"/>
    </location>
</feature>
<evidence type="ECO:0000313" key="3">
    <source>
        <dbReference type="Proteomes" id="UP000658225"/>
    </source>
</evidence>
<feature type="compositionally biased region" description="Polar residues" evidence="1">
    <location>
        <begin position="1"/>
        <end position="11"/>
    </location>
</feature>
<evidence type="ECO:0000313" key="2">
    <source>
        <dbReference type="EMBL" id="MBE1554511.1"/>
    </source>
</evidence>
<comment type="caution">
    <text evidence="2">The sequence shown here is derived from an EMBL/GenBank/DDBJ whole genome shotgun (WGS) entry which is preliminary data.</text>
</comment>
<reference evidence="2" key="1">
    <citation type="submission" date="2020-10" db="EMBL/GenBank/DDBJ databases">
        <title>Genomic Encyclopedia of Type Strains, Phase IV (KMG-IV): sequencing the most valuable type-strain genomes for metagenomic binning, comparative biology and taxonomic classification.</title>
        <authorList>
            <person name="Goeker M."/>
        </authorList>
    </citation>
    <scope>NUCLEOTIDE SEQUENCE</scope>
    <source>
        <strain evidence="2">DSM 13886</strain>
    </source>
</reference>
<accession>A0A927MIL6</accession>
<dbReference type="EMBL" id="JADBEL010000006">
    <property type="protein sequence ID" value="MBE1554511.1"/>
    <property type="molecule type" value="Genomic_DNA"/>
</dbReference>
<proteinExistence type="predicted"/>
<gene>
    <name evidence="2" type="ORF">H4683_001587</name>
</gene>
<protein>
    <submittedName>
        <fullName evidence="2">FlaG/YvyC family protein</fullName>
    </submittedName>
</protein>
<dbReference type="AlphaFoldDB" id="A0A927MIL6"/>
<feature type="region of interest" description="Disordered" evidence="1">
    <location>
        <begin position="1"/>
        <end position="54"/>
    </location>
</feature>
<dbReference type="InterPro" id="IPR032617">
    <property type="entry name" value="DUF4885"/>
</dbReference>